<gene>
    <name evidence="1" type="ORF">BD410DRAFT_288109</name>
</gene>
<accession>A0A4Y7Q361</accession>
<proteinExistence type="predicted"/>
<organism evidence="1 2">
    <name type="scientific">Rickenella mellea</name>
    <dbReference type="NCBI Taxonomy" id="50990"/>
    <lineage>
        <taxon>Eukaryota</taxon>
        <taxon>Fungi</taxon>
        <taxon>Dikarya</taxon>
        <taxon>Basidiomycota</taxon>
        <taxon>Agaricomycotina</taxon>
        <taxon>Agaricomycetes</taxon>
        <taxon>Hymenochaetales</taxon>
        <taxon>Rickenellaceae</taxon>
        <taxon>Rickenella</taxon>
    </lineage>
</organism>
<protein>
    <submittedName>
        <fullName evidence="1">Uncharacterized protein</fullName>
    </submittedName>
</protein>
<dbReference type="VEuPathDB" id="FungiDB:BD410DRAFT_288109"/>
<sequence>MRLNVWRSQHAAYTDSVGQAIPLLDRQILEGDHRIDVSYMQLTPSQSYLLEWIHRTTLPYVGLSCRHAQWDGMSPWDPEIPVQQPDHRVDADSYEHYADAAYLKPGMSSSMIRDMGRRIFMQRQLGRQSGNDV</sequence>
<dbReference type="Proteomes" id="UP000294933">
    <property type="component" value="Unassembled WGS sequence"/>
</dbReference>
<reference evidence="1 2" key="1">
    <citation type="submission" date="2018-06" db="EMBL/GenBank/DDBJ databases">
        <title>A transcriptomic atlas of mushroom development highlights an independent origin of complex multicellularity.</title>
        <authorList>
            <consortium name="DOE Joint Genome Institute"/>
            <person name="Krizsan K."/>
            <person name="Almasi E."/>
            <person name="Merenyi Z."/>
            <person name="Sahu N."/>
            <person name="Viragh M."/>
            <person name="Koszo T."/>
            <person name="Mondo S."/>
            <person name="Kiss B."/>
            <person name="Balint B."/>
            <person name="Kues U."/>
            <person name="Barry K."/>
            <person name="Hegedus J.C."/>
            <person name="Henrissat B."/>
            <person name="Johnson J."/>
            <person name="Lipzen A."/>
            <person name="Ohm R."/>
            <person name="Nagy I."/>
            <person name="Pangilinan J."/>
            <person name="Yan J."/>
            <person name="Xiong Y."/>
            <person name="Grigoriev I.V."/>
            <person name="Hibbett D.S."/>
            <person name="Nagy L.G."/>
        </authorList>
    </citation>
    <scope>NUCLEOTIDE SEQUENCE [LARGE SCALE GENOMIC DNA]</scope>
    <source>
        <strain evidence="1 2">SZMC22713</strain>
    </source>
</reference>
<evidence type="ECO:0000313" key="1">
    <source>
        <dbReference type="EMBL" id="TDL21716.1"/>
    </source>
</evidence>
<evidence type="ECO:0000313" key="2">
    <source>
        <dbReference type="Proteomes" id="UP000294933"/>
    </source>
</evidence>
<keyword evidence="2" id="KW-1185">Reference proteome</keyword>
<dbReference type="EMBL" id="ML170179">
    <property type="protein sequence ID" value="TDL21716.1"/>
    <property type="molecule type" value="Genomic_DNA"/>
</dbReference>
<dbReference type="AlphaFoldDB" id="A0A4Y7Q361"/>
<name>A0A4Y7Q361_9AGAM</name>